<name>A0A387BFV5_9MICO</name>
<keyword evidence="1" id="KW-0472">Membrane</keyword>
<evidence type="ECO:0000313" key="2">
    <source>
        <dbReference type="EMBL" id="AYF97390.1"/>
    </source>
</evidence>
<sequence>MRIWLSESERRPDPEPVVTDDRTAVVVGLVLWVLALGGLLLFVGALVDSGRVWWLWTCLVGIGLGLVVLVYIHLRRRPRD</sequence>
<gene>
    <name evidence="2" type="ORF">D7I47_03405</name>
</gene>
<dbReference type="InterPro" id="IPR019681">
    <property type="entry name" value="DUF2530"/>
</dbReference>
<dbReference type="Proteomes" id="UP000278886">
    <property type="component" value="Chromosome"/>
</dbReference>
<organism evidence="2 3">
    <name type="scientific">Protaetiibacter intestinalis</name>
    <dbReference type="NCBI Taxonomy" id="2419774"/>
    <lineage>
        <taxon>Bacteria</taxon>
        <taxon>Bacillati</taxon>
        <taxon>Actinomycetota</taxon>
        <taxon>Actinomycetes</taxon>
        <taxon>Micrococcales</taxon>
        <taxon>Microbacteriaceae</taxon>
        <taxon>Protaetiibacter</taxon>
    </lineage>
</organism>
<dbReference type="KEGG" id="lyd:D7I47_03405"/>
<accession>A0A387BFV5</accession>
<feature type="transmembrane region" description="Helical" evidence="1">
    <location>
        <begin position="24"/>
        <end position="47"/>
    </location>
</feature>
<reference evidence="3" key="1">
    <citation type="submission" date="2018-09" db="EMBL/GenBank/DDBJ databases">
        <title>Genome sequencing of strain 2DFWR-13.</title>
        <authorList>
            <person name="Heo J."/>
            <person name="Kim S.-J."/>
            <person name="Kwon S.-W."/>
        </authorList>
    </citation>
    <scope>NUCLEOTIDE SEQUENCE [LARGE SCALE GENOMIC DNA]</scope>
    <source>
        <strain evidence="3">2DFWR-13</strain>
    </source>
</reference>
<feature type="transmembrane region" description="Helical" evidence="1">
    <location>
        <begin position="53"/>
        <end position="74"/>
    </location>
</feature>
<protein>
    <submittedName>
        <fullName evidence="2">DUF2530 domain-containing protein</fullName>
    </submittedName>
</protein>
<keyword evidence="1" id="KW-1133">Transmembrane helix</keyword>
<dbReference type="AlphaFoldDB" id="A0A387BFV5"/>
<dbReference type="Pfam" id="PF10745">
    <property type="entry name" value="DUF2530"/>
    <property type="match status" value="1"/>
</dbReference>
<evidence type="ECO:0000313" key="3">
    <source>
        <dbReference type="Proteomes" id="UP000278886"/>
    </source>
</evidence>
<keyword evidence="3" id="KW-1185">Reference proteome</keyword>
<evidence type="ECO:0000256" key="1">
    <source>
        <dbReference type="SAM" id="Phobius"/>
    </source>
</evidence>
<proteinExistence type="predicted"/>
<dbReference type="EMBL" id="CP032630">
    <property type="protein sequence ID" value="AYF97390.1"/>
    <property type="molecule type" value="Genomic_DNA"/>
</dbReference>
<keyword evidence="1" id="KW-0812">Transmembrane</keyword>